<keyword evidence="2" id="KW-1003">Cell membrane</keyword>
<keyword evidence="6 10" id="KW-0472">Membrane</keyword>
<dbReference type="InterPro" id="IPR004089">
    <property type="entry name" value="MCPsignal_dom"/>
</dbReference>
<evidence type="ECO:0000259" key="11">
    <source>
        <dbReference type="PROSITE" id="PS50111"/>
    </source>
</evidence>
<feature type="domain" description="T-SNARE coiled-coil homology" evidence="12">
    <location>
        <begin position="454"/>
        <end position="516"/>
    </location>
</feature>
<dbReference type="SMART" id="SM00304">
    <property type="entry name" value="HAMP"/>
    <property type="match status" value="1"/>
</dbReference>
<protein>
    <submittedName>
        <fullName evidence="14">Methyl-accepting chemotaxis protein</fullName>
    </submittedName>
</protein>
<dbReference type="PROSITE" id="PS50111">
    <property type="entry name" value="CHEMOTAXIS_TRANSDUC_2"/>
    <property type="match status" value="1"/>
</dbReference>
<keyword evidence="4 10" id="KW-0812">Transmembrane</keyword>
<dbReference type="PROSITE" id="PS50192">
    <property type="entry name" value="T_SNARE"/>
    <property type="match status" value="1"/>
</dbReference>
<evidence type="ECO:0000256" key="8">
    <source>
        <dbReference type="ARBA" id="ARBA00029447"/>
    </source>
</evidence>
<keyword evidence="7 9" id="KW-0807">Transducer</keyword>
<evidence type="ECO:0000256" key="6">
    <source>
        <dbReference type="ARBA" id="ARBA00023136"/>
    </source>
</evidence>
<keyword evidence="5 10" id="KW-1133">Transmembrane helix</keyword>
<evidence type="ECO:0000313" key="15">
    <source>
        <dbReference type="Proteomes" id="UP001589628"/>
    </source>
</evidence>
<dbReference type="EMBL" id="JBHLZN010000003">
    <property type="protein sequence ID" value="MFB9886759.1"/>
    <property type="molecule type" value="Genomic_DNA"/>
</dbReference>
<sequence length="539" mass="59037">MKRLLQSLPVRAKLGLIITLFSLLTLGISLQSGLELKRELLDARQQQSQVVVELALGMLKQIQAEQGDSPAAQAQALKMLRNLRYGESDYLWVNDLNAKMLMHPINPKLEGQDLQQVKDAKGFNVFQAIVELAKRQGQGSVNYWWPKPGHAEAVEKISYIHHFQPWGWVIGTGLYVDDIEALFWSSMGLVVVEIVLALSLIILLSLAIARSITSPLKRIQRLCQELAQGKLTSRLPARGTDELGQVCASLNTSLDSLQPLLKQLSAGSQDMHQATHAMQQATQETFQGIHQQSQDTESLVMAMTEMSASSIQVADHARDTLQLTESADQAAQRGQQLVETSISRICSLGEAVEKSAEQVRQLGTHADMVSQILEEIAAISEQTNLLALNAAIEAARAGEQGRGFAVVADEVRKLAQRTQESTQQIHHLNDKLRVASQDAAEVMQQGLSQANASMEQARQAGGQLADIVRQVSDIRNMSAQVAAAVQQQSAVAEEMSQNLSSIASAAEQSRHGTQEVAERSSKLAELAQRFQHWSGQFQA</sequence>
<keyword evidence="3" id="KW-0997">Cell inner membrane</keyword>
<dbReference type="Pfam" id="PF00015">
    <property type="entry name" value="MCPsignal"/>
    <property type="match status" value="1"/>
</dbReference>
<evidence type="ECO:0000313" key="14">
    <source>
        <dbReference type="EMBL" id="MFB9886759.1"/>
    </source>
</evidence>
<dbReference type="Pfam" id="PF00672">
    <property type="entry name" value="HAMP"/>
    <property type="match status" value="1"/>
</dbReference>
<dbReference type="PANTHER" id="PTHR32089:SF112">
    <property type="entry name" value="LYSOZYME-LIKE PROTEIN-RELATED"/>
    <property type="match status" value="1"/>
</dbReference>
<dbReference type="PANTHER" id="PTHR32089">
    <property type="entry name" value="METHYL-ACCEPTING CHEMOTAXIS PROTEIN MCPB"/>
    <property type="match status" value="1"/>
</dbReference>
<dbReference type="Proteomes" id="UP001589628">
    <property type="component" value="Unassembled WGS sequence"/>
</dbReference>
<evidence type="ECO:0000256" key="4">
    <source>
        <dbReference type="ARBA" id="ARBA00022692"/>
    </source>
</evidence>
<feature type="domain" description="Methyl-accepting transducer" evidence="11">
    <location>
        <begin position="267"/>
        <end position="503"/>
    </location>
</feature>
<evidence type="ECO:0000256" key="3">
    <source>
        <dbReference type="ARBA" id="ARBA00022519"/>
    </source>
</evidence>
<dbReference type="InterPro" id="IPR033480">
    <property type="entry name" value="sCache_2"/>
</dbReference>
<proteinExistence type="inferred from homology"/>
<accession>A0ABV5ZE07</accession>
<dbReference type="RefSeq" id="WP_051527553.1">
    <property type="nucleotide sequence ID" value="NZ_JBHLZN010000003.1"/>
</dbReference>
<evidence type="ECO:0000256" key="2">
    <source>
        <dbReference type="ARBA" id="ARBA00022475"/>
    </source>
</evidence>
<name>A0ABV5ZE07_9GAMM</name>
<dbReference type="PRINTS" id="PR00260">
    <property type="entry name" value="CHEMTRNSDUCR"/>
</dbReference>
<evidence type="ECO:0000259" key="13">
    <source>
        <dbReference type="PROSITE" id="PS50885"/>
    </source>
</evidence>
<gene>
    <name evidence="14" type="ORF">ACFFLH_10075</name>
</gene>
<dbReference type="InterPro" id="IPR003660">
    <property type="entry name" value="HAMP_dom"/>
</dbReference>
<dbReference type="Gene3D" id="1.10.287.950">
    <property type="entry name" value="Methyl-accepting chemotaxis protein"/>
    <property type="match status" value="1"/>
</dbReference>
<organism evidence="14 15">
    <name type="scientific">Balneatrix alpica</name>
    <dbReference type="NCBI Taxonomy" id="75684"/>
    <lineage>
        <taxon>Bacteria</taxon>
        <taxon>Pseudomonadati</taxon>
        <taxon>Pseudomonadota</taxon>
        <taxon>Gammaproteobacteria</taxon>
        <taxon>Oceanospirillales</taxon>
        <taxon>Balneatrichaceae</taxon>
        <taxon>Balneatrix</taxon>
    </lineage>
</organism>
<comment type="similarity">
    <text evidence="8">Belongs to the methyl-accepting chemotaxis (MCP) protein family.</text>
</comment>
<dbReference type="Gene3D" id="3.30.450.20">
    <property type="entry name" value="PAS domain"/>
    <property type="match status" value="1"/>
</dbReference>
<comment type="subcellular location">
    <subcellularLocation>
        <location evidence="1">Cell inner membrane</location>
        <topology evidence="1">Multi-pass membrane protein</topology>
    </subcellularLocation>
</comment>
<dbReference type="InterPro" id="IPR000727">
    <property type="entry name" value="T_SNARE_dom"/>
</dbReference>
<dbReference type="SMART" id="SM00283">
    <property type="entry name" value="MA"/>
    <property type="match status" value="1"/>
</dbReference>
<evidence type="ECO:0000256" key="10">
    <source>
        <dbReference type="SAM" id="Phobius"/>
    </source>
</evidence>
<evidence type="ECO:0000256" key="7">
    <source>
        <dbReference type="ARBA" id="ARBA00023224"/>
    </source>
</evidence>
<dbReference type="PROSITE" id="PS50885">
    <property type="entry name" value="HAMP"/>
    <property type="match status" value="1"/>
</dbReference>
<feature type="transmembrane region" description="Helical" evidence="10">
    <location>
        <begin position="182"/>
        <end position="209"/>
    </location>
</feature>
<dbReference type="SUPFAM" id="SSF58104">
    <property type="entry name" value="Methyl-accepting chemotaxis protein (MCP) signaling domain"/>
    <property type="match status" value="1"/>
</dbReference>
<dbReference type="CDD" id="cd06225">
    <property type="entry name" value="HAMP"/>
    <property type="match status" value="1"/>
</dbReference>
<evidence type="ECO:0000259" key="12">
    <source>
        <dbReference type="PROSITE" id="PS50192"/>
    </source>
</evidence>
<dbReference type="SMART" id="SM01049">
    <property type="entry name" value="Cache_2"/>
    <property type="match status" value="1"/>
</dbReference>
<evidence type="ECO:0000256" key="9">
    <source>
        <dbReference type="PROSITE-ProRule" id="PRU00284"/>
    </source>
</evidence>
<reference evidence="14 15" key="1">
    <citation type="submission" date="2024-09" db="EMBL/GenBank/DDBJ databases">
        <authorList>
            <person name="Sun Q."/>
            <person name="Mori K."/>
        </authorList>
    </citation>
    <scope>NUCLEOTIDE SEQUENCE [LARGE SCALE GENOMIC DNA]</scope>
    <source>
        <strain evidence="14 15">ATCC 51285</strain>
    </source>
</reference>
<evidence type="ECO:0000256" key="1">
    <source>
        <dbReference type="ARBA" id="ARBA00004429"/>
    </source>
</evidence>
<dbReference type="Pfam" id="PF17200">
    <property type="entry name" value="sCache_2"/>
    <property type="match status" value="1"/>
</dbReference>
<evidence type="ECO:0000256" key="5">
    <source>
        <dbReference type="ARBA" id="ARBA00022989"/>
    </source>
</evidence>
<feature type="domain" description="HAMP" evidence="13">
    <location>
        <begin position="210"/>
        <end position="262"/>
    </location>
</feature>
<comment type="caution">
    <text evidence="14">The sequence shown here is derived from an EMBL/GenBank/DDBJ whole genome shotgun (WGS) entry which is preliminary data.</text>
</comment>
<dbReference type="InterPro" id="IPR004090">
    <property type="entry name" value="Chemotax_Me-accpt_rcpt"/>
</dbReference>
<keyword evidence="15" id="KW-1185">Reference proteome</keyword>